<dbReference type="InterPro" id="IPR019861">
    <property type="entry name" value="PorP/SprF_Bacteroidetes"/>
</dbReference>
<feature type="signal peptide" evidence="1">
    <location>
        <begin position="1"/>
        <end position="22"/>
    </location>
</feature>
<sequence length="348" mass="39240">MRKAFVLLVGFLAICTSREAKAQDAQFSQFYAAPLYINPAFTGASQFTRFGVNYRSQWPNLQASFETFSFYADHYIDRYNSGIGLIVTTDREGQEGLTSTNIGFSYAYQLQLTENLVFRPGVQYSLFSRNAAFQNLVFTNQINTITGEIDRTITDPAIIAGQDLQSNFGDISVGGVLYSRRLFLGVALQHITEPNQSLLDGDEFSVLPARLTIHGGYKIDLRSGGLRNDLTYTLKERSITPVFQYKEQGPFSQLDIGAFLHLEPINFGLQYRGLPYKQFEDFPNHESLIFSLGVTTNNFNIGYSFDYTLSKLTINAGGAHEFSLSYIIDFSKPQITPRSRWRIPCPKN</sequence>
<protein>
    <recommendedName>
        <fullName evidence="4">Type IX secretion system membrane protein PorP/SprF</fullName>
    </recommendedName>
</protein>
<organism evidence="2 3">
    <name type="scientific">Roseivirga misakiensis</name>
    <dbReference type="NCBI Taxonomy" id="1563681"/>
    <lineage>
        <taxon>Bacteria</taxon>
        <taxon>Pseudomonadati</taxon>
        <taxon>Bacteroidota</taxon>
        <taxon>Cytophagia</taxon>
        <taxon>Cytophagales</taxon>
        <taxon>Roseivirgaceae</taxon>
        <taxon>Roseivirga</taxon>
    </lineage>
</organism>
<dbReference type="Pfam" id="PF11751">
    <property type="entry name" value="PorP_SprF"/>
    <property type="match status" value="1"/>
</dbReference>
<dbReference type="EMBL" id="MDGQ01000005">
    <property type="protein sequence ID" value="OEJ99494.1"/>
    <property type="molecule type" value="Genomic_DNA"/>
</dbReference>
<gene>
    <name evidence="2" type="ORF">BFP71_07885</name>
</gene>
<evidence type="ECO:0000313" key="2">
    <source>
        <dbReference type="EMBL" id="OEJ99494.1"/>
    </source>
</evidence>
<name>A0A1E5SK41_9BACT</name>
<dbReference type="OrthoDB" id="1186563at2"/>
<accession>A0A1E5SK41</accession>
<keyword evidence="1" id="KW-0732">Signal</keyword>
<dbReference type="AlphaFoldDB" id="A0A1E5SK41"/>
<dbReference type="STRING" id="1563681.BFP71_07885"/>
<comment type="caution">
    <text evidence="2">The sequence shown here is derived from an EMBL/GenBank/DDBJ whole genome shotgun (WGS) entry which is preliminary data.</text>
</comment>
<evidence type="ECO:0000256" key="1">
    <source>
        <dbReference type="SAM" id="SignalP"/>
    </source>
</evidence>
<evidence type="ECO:0008006" key="4">
    <source>
        <dbReference type="Google" id="ProtNLM"/>
    </source>
</evidence>
<proteinExistence type="predicted"/>
<dbReference type="RefSeq" id="WP_069834956.1">
    <property type="nucleotide sequence ID" value="NZ_MDGQ01000005.1"/>
</dbReference>
<dbReference type="NCBIfam" id="TIGR03519">
    <property type="entry name" value="T9SS_PorP_fam"/>
    <property type="match status" value="1"/>
</dbReference>
<reference evidence="2 3" key="1">
    <citation type="submission" date="2016-08" db="EMBL/GenBank/DDBJ databases">
        <title>Draft genome of Fabibacter sp. strain SK-8.</title>
        <authorList>
            <person name="Wong S.-K."/>
            <person name="Hamasaki K."/>
            <person name="Yoshizawa S."/>
        </authorList>
    </citation>
    <scope>NUCLEOTIDE SEQUENCE [LARGE SCALE GENOMIC DNA]</scope>
    <source>
        <strain evidence="2 3">SK-8</strain>
    </source>
</reference>
<dbReference type="Proteomes" id="UP000095552">
    <property type="component" value="Unassembled WGS sequence"/>
</dbReference>
<feature type="chain" id="PRO_5009185080" description="Type IX secretion system membrane protein PorP/SprF" evidence="1">
    <location>
        <begin position="23"/>
        <end position="348"/>
    </location>
</feature>
<keyword evidence="3" id="KW-1185">Reference proteome</keyword>
<evidence type="ECO:0000313" key="3">
    <source>
        <dbReference type="Proteomes" id="UP000095552"/>
    </source>
</evidence>